<keyword evidence="3" id="KW-0472">Membrane</keyword>
<dbReference type="GO" id="GO:0016020">
    <property type="term" value="C:membrane"/>
    <property type="evidence" value="ECO:0007669"/>
    <property type="project" value="UniProtKB-SubCell"/>
</dbReference>
<gene>
    <name evidence="4" type="ORF">BCR35DRAFT_293329</name>
</gene>
<dbReference type="Proteomes" id="UP000193467">
    <property type="component" value="Unassembled WGS sequence"/>
</dbReference>
<evidence type="ECO:0000256" key="1">
    <source>
        <dbReference type="ARBA" id="ARBA00004141"/>
    </source>
</evidence>
<reference evidence="4 5" key="1">
    <citation type="submission" date="2016-07" db="EMBL/GenBank/DDBJ databases">
        <title>Pervasive Adenine N6-methylation of Active Genes in Fungi.</title>
        <authorList>
            <consortium name="DOE Joint Genome Institute"/>
            <person name="Mondo S.J."/>
            <person name="Dannebaum R.O."/>
            <person name="Kuo R.C."/>
            <person name="Labutti K."/>
            <person name="Haridas S."/>
            <person name="Kuo A."/>
            <person name="Salamov A."/>
            <person name="Ahrendt S.R."/>
            <person name="Lipzen A."/>
            <person name="Sullivan W."/>
            <person name="Andreopoulos W.B."/>
            <person name="Clum A."/>
            <person name="Lindquist E."/>
            <person name="Daum C."/>
            <person name="Ramamoorthy G.K."/>
            <person name="Gryganskyi A."/>
            <person name="Culley D."/>
            <person name="Magnuson J.K."/>
            <person name="James T.Y."/>
            <person name="O'Malley M.A."/>
            <person name="Stajich J.E."/>
            <person name="Spatafora J.W."/>
            <person name="Visel A."/>
            <person name="Grigoriev I.V."/>
        </authorList>
    </citation>
    <scope>NUCLEOTIDE SEQUENCE [LARGE SCALE GENOMIC DNA]</scope>
    <source>
        <strain evidence="4 5">62-1032</strain>
    </source>
</reference>
<dbReference type="PANTHER" id="PTHR11360:SF287">
    <property type="entry name" value="MFS MONOCARBOXYLATE TRANSPORTER"/>
    <property type="match status" value="1"/>
</dbReference>
<dbReference type="InParanoid" id="A0A1Y2ESN6"/>
<dbReference type="InterPro" id="IPR036259">
    <property type="entry name" value="MFS_trans_sf"/>
</dbReference>
<keyword evidence="3" id="KW-0812">Transmembrane</keyword>
<dbReference type="InterPro" id="IPR011701">
    <property type="entry name" value="MFS"/>
</dbReference>
<feature type="transmembrane region" description="Helical" evidence="3">
    <location>
        <begin position="297"/>
        <end position="314"/>
    </location>
</feature>
<feature type="transmembrane region" description="Helical" evidence="3">
    <location>
        <begin position="51"/>
        <end position="72"/>
    </location>
</feature>
<dbReference type="PANTHER" id="PTHR11360">
    <property type="entry name" value="MONOCARBOXYLATE TRANSPORTER"/>
    <property type="match status" value="1"/>
</dbReference>
<dbReference type="InterPro" id="IPR050327">
    <property type="entry name" value="Proton-linked_MCT"/>
</dbReference>
<feature type="transmembrane region" description="Helical" evidence="3">
    <location>
        <begin position="123"/>
        <end position="143"/>
    </location>
</feature>
<dbReference type="Gene3D" id="1.20.1250.20">
    <property type="entry name" value="MFS general substrate transporter like domains"/>
    <property type="match status" value="2"/>
</dbReference>
<organism evidence="4 5">
    <name type="scientific">Leucosporidium creatinivorum</name>
    <dbReference type="NCBI Taxonomy" id="106004"/>
    <lineage>
        <taxon>Eukaryota</taxon>
        <taxon>Fungi</taxon>
        <taxon>Dikarya</taxon>
        <taxon>Basidiomycota</taxon>
        <taxon>Pucciniomycotina</taxon>
        <taxon>Microbotryomycetes</taxon>
        <taxon>Leucosporidiales</taxon>
        <taxon>Leucosporidium</taxon>
    </lineage>
</organism>
<dbReference type="GO" id="GO:0022857">
    <property type="term" value="F:transmembrane transporter activity"/>
    <property type="evidence" value="ECO:0007669"/>
    <property type="project" value="InterPro"/>
</dbReference>
<evidence type="ECO:0000256" key="2">
    <source>
        <dbReference type="ARBA" id="ARBA00006727"/>
    </source>
</evidence>
<comment type="caution">
    <text evidence="4">The sequence shown here is derived from an EMBL/GenBank/DDBJ whole genome shotgun (WGS) entry which is preliminary data.</text>
</comment>
<feature type="transmembrane region" description="Helical" evidence="3">
    <location>
        <begin position="212"/>
        <end position="232"/>
    </location>
</feature>
<protein>
    <submittedName>
        <fullName evidence="4">Putative monocarboxylic acid transporter</fullName>
    </submittedName>
</protein>
<name>A0A1Y2ESN6_9BASI</name>
<feature type="transmembrane region" description="Helical" evidence="3">
    <location>
        <begin position="430"/>
        <end position="448"/>
    </location>
</feature>
<dbReference type="Pfam" id="PF07690">
    <property type="entry name" value="MFS_1"/>
    <property type="match status" value="1"/>
</dbReference>
<feature type="transmembrane region" description="Helical" evidence="3">
    <location>
        <begin position="149"/>
        <end position="172"/>
    </location>
</feature>
<accession>A0A1Y2ESN6</accession>
<feature type="transmembrane region" description="Helical" evidence="3">
    <location>
        <begin position="351"/>
        <end position="373"/>
    </location>
</feature>
<evidence type="ECO:0000313" key="5">
    <source>
        <dbReference type="Proteomes" id="UP000193467"/>
    </source>
</evidence>
<comment type="subcellular location">
    <subcellularLocation>
        <location evidence="1">Membrane</location>
        <topology evidence="1">Multi-pass membrane protein</topology>
    </subcellularLocation>
</comment>
<feature type="transmembrane region" description="Helical" evidence="3">
    <location>
        <begin position="385"/>
        <end position="410"/>
    </location>
</feature>
<keyword evidence="3" id="KW-1133">Transmembrane helix</keyword>
<keyword evidence="5" id="KW-1185">Reference proteome</keyword>
<dbReference type="SUPFAM" id="SSF103473">
    <property type="entry name" value="MFS general substrate transporter"/>
    <property type="match status" value="1"/>
</dbReference>
<feature type="transmembrane region" description="Helical" evidence="3">
    <location>
        <begin position="259"/>
        <end position="277"/>
    </location>
</feature>
<dbReference type="AlphaFoldDB" id="A0A1Y2ESN6"/>
<feature type="transmembrane region" description="Helical" evidence="3">
    <location>
        <begin position="92"/>
        <end position="111"/>
    </location>
</feature>
<evidence type="ECO:0000313" key="4">
    <source>
        <dbReference type="EMBL" id="ORY74552.1"/>
    </source>
</evidence>
<dbReference type="EMBL" id="MCGR01000041">
    <property type="protein sequence ID" value="ORY74552.1"/>
    <property type="molecule type" value="Genomic_DNA"/>
</dbReference>
<proteinExistence type="inferred from homology"/>
<evidence type="ECO:0000256" key="3">
    <source>
        <dbReference type="SAM" id="Phobius"/>
    </source>
</evidence>
<feature type="transmembrane region" description="Helical" evidence="3">
    <location>
        <begin position="184"/>
        <end position="206"/>
    </location>
</feature>
<sequence>MAAEAIELAELSAAPTRPSPASSIKSSSAFDEEGANAVSALPPVDGGKDAWLFLAAGTLCEALAWGAPFSAGVLHQYWLATLFPEGTAGRDLITLAVTLQTGLCYFACAFFGPLMRAYPQYRVPFQVIGIAGTVFGIMGPAFATEPWHVLVTFGLIYPLSGLYYLPSVTLLFEWFQARRGIASGIMFAGTGIGGVVFPFTVSALLNRFGYKAALISISIGMGILGVATLPFLRPRLPVPKNSVEMAAARKVDTAFLKRSTFYAFSGATLLVSFGNFIPSVWIPTYVTDLGMSEYDGTILLAVMNAASIPGLLILGHLSDIWPIRAVMTLSCSGSALACIFLWGFGKSIGMLSAFAVVFGLLGLSFSGIWAKLISTIAQDDPTLPTLIYSVFAVARGIGNITSGPVANALLTSNLFAGGKGAYGVPNYGALLLYSGLTMVAGSVAGVLFKTPRPQRLD</sequence>
<dbReference type="OrthoDB" id="2213137at2759"/>
<comment type="similarity">
    <text evidence="2">Belongs to the major facilitator superfamily. Monocarboxylate porter (TC 2.A.1.13) family.</text>
</comment>
<feature type="transmembrane region" description="Helical" evidence="3">
    <location>
        <begin position="326"/>
        <end position="345"/>
    </location>
</feature>